<dbReference type="AlphaFoldDB" id="A0AAD9YKX7"/>
<dbReference type="PANTHER" id="PTHR12145">
    <property type="entry name" value="MANNAN ENDO-1,6-ALPHA-MANNOSIDASE DCW1"/>
    <property type="match status" value="1"/>
</dbReference>
<dbReference type="EC" id="3.2.1.101" evidence="4 10"/>
<dbReference type="InterPro" id="IPR005198">
    <property type="entry name" value="Glyco_hydro_76"/>
</dbReference>
<keyword evidence="14" id="KW-1185">Reference proteome</keyword>
<dbReference type="GO" id="GO:0012505">
    <property type="term" value="C:endomembrane system"/>
    <property type="evidence" value="ECO:0007669"/>
    <property type="project" value="UniProtKB-SubCell"/>
</dbReference>
<evidence type="ECO:0000256" key="9">
    <source>
        <dbReference type="ARBA" id="ARBA00023295"/>
    </source>
</evidence>
<comment type="subcellular location">
    <subcellularLocation>
        <location evidence="2">Endomembrane system</location>
    </subcellularLocation>
</comment>
<evidence type="ECO:0000256" key="1">
    <source>
        <dbReference type="ARBA" id="ARBA00001452"/>
    </source>
</evidence>
<dbReference type="InterPro" id="IPR014480">
    <property type="entry name" value="Mannan-1_6-alpha_mannosidase"/>
</dbReference>
<feature type="region of interest" description="Disordered" evidence="11">
    <location>
        <begin position="413"/>
        <end position="448"/>
    </location>
</feature>
<keyword evidence="6 10" id="KW-0378">Hydrolase</keyword>
<dbReference type="GO" id="GO:0009272">
    <property type="term" value="P:fungal-type cell wall biogenesis"/>
    <property type="evidence" value="ECO:0007669"/>
    <property type="project" value="TreeGrafter"/>
</dbReference>
<dbReference type="Proteomes" id="UP001281614">
    <property type="component" value="Unassembled WGS sequence"/>
</dbReference>
<organism evidence="13 14">
    <name type="scientific">Colletotrichum kahawae</name>
    <name type="common">Coffee berry disease fungus</name>
    <dbReference type="NCBI Taxonomy" id="34407"/>
    <lineage>
        <taxon>Eukaryota</taxon>
        <taxon>Fungi</taxon>
        <taxon>Dikarya</taxon>
        <taxon>Ascomycota</taxon>
        <taxon>Pezizomycotina</taxon>
        <taxon>Sordariomycetes</taxon>
        <taxon>Hypocreomycetidae</taxon>
        <taxon>Glomerellales</taxon>
        <taxon>Glomerellaceae</taxon>
        <taxon>Colletotrichum</taxon>
        <taxon>Colletotrichum gloeosporioides species complex</taxon>
    </lineage>
</organism>
<dbReference type="Gene3D" id="1.50.10.20">
    <property type="match status" value="1"/>
</dbReference>
<dbReference type="SUPFAM" id="SSF48208">
    <property type="entry name" value="Six-hairpin glycosidases"/>
    <property type="match status" value="1"/>
</dbReference>
<keyword evidence="7" id="KW-0472">Membrane</keyword>
<dbReference type="FunFam" id="1.50.10.20:FF:000006">
    <property type="entry name" value="Mannan endo-1,6-alpha-mannosidase"/>
    <property type="match status" value="1"/>
</dbReference>
<dbReference type="EMBL" id="VYYT01000101">
    <property type="protein sequence ID" value="KAK2770110.1"/>
    <property type="molecule type" value="Genomic_DNA"/>
</dbReference>
<evidence type="ECO:0000256" key="12">
    <source>
        <dbReference type="SAM" id="SignalP"/>
    </source>
</evidence>
<evidence type="ECO:0000256" key="7">
    <source>
        <dbReference type="ARBA" id="ARBA00023136"/>
    </source>
</evidence>
<keyword evidence="8" id="KW-0325">Glycoprotein</keyword>
<accession>A0AAD9YKX7</accession>
<feature type="compositionally biased region" description="Gly residues" evidence="11">
    <location>
        <begin position="419"/>
        <end position="437"/>
    </location>
</feature>
<reference evidence="13" key="1">
    <citation type="submission" date="2023-02" db="EMBL/GenBank/DDBJ databases">
        <title>Colletotrichum kahawae CIFC_Que2 genome sequencing and assembly.</title>
        <authorList>
            <person name="Baroncelli R."/>
        </authorList>
    </citation>
    <scope>NUCLEOTIDE SEQUENCE</scope>
    <source>
        <strain evidence="13">CIFC_Que2</strain>
    </source>
</reference>
<feature type="signal peptide" evidence="12">
    <location>
        <begin position="1"/>
        <end position="24"/>
    </location>
</feature>
<feature type="chain" id="PRO_5042031101" description="Mannan endo-1,6-alpha-mannosidase" evidence="12">
    <location>
        <begin position="25"/>
        <end position="476"/>
    </location>
</feature>
<evidence type="ECO:0000313" key="14">
    <source>
        <dbReference type="Proteomes" id="UP001281614"/>
    </source>
</evidence>
<dbReference type="PIRSF" id="PIRSF016302">
    <property type="entry name" value="Man_a_manosd"/>
    <property type="match status" value="1"/>
</dbReference>
<evidence type="ECO:0000256" key="10">
    <source>
        <dbReference type="PIRNR" id="PIRNR016302"/>
    </source>
</evidence>
<evidence type="ECO:0000256" key="6">
    <source>
        <dbReference type="ARBA" id="ARBA00022801"/>
    </source>
</evidence>
<evidence type="ECO:0000256" key="2">
    <source>
        <dbReference type="ARBA" id="ARBA00004308"/>
    </source>
</evidence>
<dbReference type="GO" id="GO:0008496">
    <property type="term" value="F:mannan endo-1,6-alpha-mannosidase activity"/>
    <property type="evidence" value="ECO:0007669"/>
    <property type="project" value="UniProtKB-UniRule"/>
</dbReference>
<dbReference type="GO" id="GO:0016052">
    <property type="term" value="P:carbohydrate catabolic process"/>
    <property type="evidence" value="ECO:0007669"/>
    <property type="project" value="InterPro"/>
</dbReference>
<gene>
    <name evidence="13" type="ORF">CKAH01_04453</name>
</gene>
<dbReference type="Pfam" id="PF03663">
    <property type="entry name" value="Glyco_hydro_76"/>
    <property type="match status" value="1"/>
</dbReference>
<name>A0AAD9YKX7_COLKA</name>
<evidence type="ECO:0000256" key="4">
    <source>
        <dbReference type="ARBA" id="ARBA00012350"/>
    </source>
</evidence>
<protein>
    <recommendedName>
        <fullName evidence="4 10">Mannan endo-1,6-alpha-mannosidase</fullName>
        <ecNumber evidence="4 10">3.2.1.101</ecNumber>
    </recommendedName>
</protein>
<evidence type="ECO:0000256" key="5">
    <source>
        <dbReference type="ARBA" id="ARBA00022729"/>
    </source>
</evidence>
<keyword evidence="9 10" id="KW-0326">Glycosidase</keyword>
<comment type="catalytic activity">
    <reaction evidence="1 10">
        <text>Random hydrolysis of (1-&gt;6)-alpha-D-mannosidic linkages in unbranched (1-&gt;6)-mannans.</text>
        <dbReference type="EC" id="3.2.1.101"/>
    </reaction>
</comment>
<dbReference type="InterPro" id="IPR008928">
    <property type="entry name" value="6-hairpin_glycosidase_sf"/>
</dbReference>
<comment type="caution">
    <text evidence="13">The sequence shown here is derived from an EMBL/GenBank/DDBJ whole genome shotgun (WGS) entry which is preliminary data.</text>
</comment>
<evidence type="ECO:0000313" key="13">
    <source>
        <dbReference type="EMBL" id="KAK2770110.1"/>
    </source>
</evidence>
<evidence type="ECO:0000256" key="11">
    <source>
        <dbReference type="SAM" id="MobiDB-lite"/>
    </source>
</evidence>
<comment type="similarity">
    <text evidence="3 10">Belongs to the glycosyl hydrolase 76 family.</text>
</comment>
<evidence type="ECO:0000256" key="8">
    <source>
        <dbReference type="ARBA" id="ARBA00023180"/>
    </source>
</evidence>
<dbReference type="PANTHER" id="PTHR12145:SF36">
    <property type="entry name" value="MANNAN ENDO-1,6-ALPHA-MANNOSIDASE DCW1"/>
    <property type="match status" value="1"/>
</dbReference>
<evidence type="ECO:0000256" key="3">
    <source>
        <dbReference type="ARBA" id="ARBA00009699"/>
    </source>
</evidence>
<keyword evidence="5 12" id="KW-0732">Signal</keyword>
<proteinExistence type="inferred from homology"/>
<sequence length="476" mass="50755">MIAILPSALSGALLVLSSLPGSAAELKISSHDEIVESSSKLAKSLFTFYEGDKPGKIPGILPGPPYYFDRTGDYYWFQGAAFWQTYLDYQHLTGDDSFQASVLKGMAFQVGPNNDYMPPNWTASLGNDDQCFWGSAALQAAEYQLPNADGKPSWIDLAKNMWTTQASPDRHDETCGGGLRWQVPFSNNGYDYKNSISNGCFLSMSARLARYTGNATYAEQAEKTWDWLSTVGFIDNKTSAVYDGAHVDSNCTDIAKFQWSQNAAVLIEGAAFMYNFTDGSEVWKDRLAKLVESALETFFPKKIAYEPACEGLKKGSCPTDALFMKGYVHRWLAVATQVAPFISEVVLPTLQSSAEAAVKHCIDNSNGTVTCGFYWSEAEFVDPVTADNTTGVGEGTSALSAISGLLINSAKDPVTEKTGGSGGGSGSGSGSGSGGSATGTSGSASPTEIPSAADRFGVDTKTFSTIGALAVFAWVL</sequence>